<name>A0AAU8SSK0_9BURK</name>
<evidence type="ECO:0000313" key="3">
    <source>
        <dbReference type="Proteomes" id="UP000032614"/>
    </source>
</evidence>
<proteinExistence type="predicted"/>
<dbReference type="EMBL" id="CP010025">
    <property type="protein sequence ID" value="AJZ56687.1"/>
    <property type="molecule type" value="Genomic_DNA"/>
</dbReference>
<reference evidence="2 3" key="1">
    <citation type="journal article" date="2015" name="Genome Announc.">
        <title>Complete genome sequences for 59 burkholderia isolates, both pathogenic and near neighbor.</title>
        <authorList>
            <person name="Johnson S.L."/>
            <person name="Bishop-Lilly K.A."/>
            <person name="Ladner J.T."/>
            <person name="Daligault H.E."/>
            <person name="Davenport K.W."/>
            <person name="Jaissle J."/>
            <person name="Frey K.G."/>
            <person name="Koroleva G.I."/>
            <person name="Bruce D.C."/>
            <person name="Coyne S.R."/>
            <person name="Broomall S.M."/>
            <person name="Li P.E."/>
            <person name="Teshima H."/>
            <person name="Gibbons H.S."/>
            <person name="Palacios G.F."/>
            <person name="Rosenzweig C.N."/>
            <person name="Redden C.L."/>
            <person name="Xu Y."/>
            <person name="Minogue T.D."/>
            <person name="Chain P.S."/>
        </authorList>
    </citation>
    <scope>NUCLEOTIDE SEQUENCE [LARGE SCALE GENOMIC DNA]</scope>
    <source>
        <strain evidence="2 3">ATCC BAA-463</strain>
    </source>
</reference>
<feature type="compositionally biased region" description="Basic and acidic residues" evidence="1">
    <location>
        <begin position="117"/>
        <end position="128"/>
    </location>
</feature>
<sequence>MRRPRGSGHRMDPLLLLGDLPANPCDRLGAVNVRGCGGGRVVILVAWMTAQSSRCINLRFVKFPRGQRLVAVARLHRPGFIDSTNDVFSIVQANGRHIRDAGCAKGASNGGSGQDAGNRDSEKYTHDEFSHEARQSALKLILCRDSLTDAELMRANRRMIDAIK</sequence>
<accession>A0AAU8SSK0</accession>
<feature type="region of interest" description="Disordered" evidence="1">
    <location>
        <begin position="102"/>
        <end position="128"/>
    </location>
</feature>
<dbReference type="AlphaFoldDB" id="A0AAU8SSK0"/>
<dbReference type="Proteomes" id="UP000032614">
    <property type="component" value="Chromosome 3"/>
</dbReference>
<evidence type="ECO:0000256" key="1">
    <source>
        <dbReference type="SAM" id="MobiDB-lite"/>
    </source>
</evidence>
<dbReference type="KEGG" id="bfn:OI25_7685"/>
<gene>
    <name evidence="2" type="ORF">OI25_7685</name>
</gene>
<protein>
    <submittedName>
        <fullName evidence="2">Uncharacterized protein</fullName>
    </submittedName>
</protein>
<evidence type="ECO:0000313" key="2">
    <source>
        <dbReference type="EMBL" id="AJZ56687.1"/>
    </source>
</evidence>
<organism evidence="2 3">
    <name type="scientific">Paraburkholderia fungorum</name>
    <dbReference type="NCBI Taxonomy" id="134537"/>
    <lineage>
        <taxon>Bacteria</taxon>
        <taxon>Pseudomonadati</taxon>
        <taxon>Pseudomonadota</taxon>
        <taxon>Betaproteobacteria</taxon>
        <taxon>Burkholderiales</taxon>
        <taxon>Burkholderiaceae</taxon>
        <taxon>Paraburkholderia</taxon>
    </lineage>
</organism>